<dbReference type="PANTHER" id="PTHR33375">
    <property type="entry name" value="CHROMOSOME-PARTITIONING PROTEIN PARB-RELATED"/>
    <property type="match status" value="1"/>
</dbReference>
<dbReference type="NCBIfam" id="TIGR00180">
    <property type="entry name" value="parB_part"/>
    <property type="match status" value="1"/>
</dbReference>
<gene>
    <name evidence="4" type="ORF">HHL10_26950</name>
</gene>
<dbReference type="SMART" id="SM00470">
    <property type="entry name" value="ParB"/>
    <property type="match status" value="1"/>
</dbReference>
<dbReference type="InterPro" id="IPR004437">
    <property type="entry name" value="ParB/RepB/Spo0J"/>
</dbReference>
<dbReference type="InterPro" id="IPR040873">
    <property type="entry name" value="SoPB_HTH"/>
</dbReference>
<dbReference type="Gene3D" id="3.90.1530.10">
    <property type="entry name" value="Conserved hypothetical protein from pyrococcus furiosus pfu- 392566-001, ParB domain"/>
    <property type="match status" value="1"/>
</dbReference>
<dbReference type="PANTHER" id="PTHR33375:SF1">
    <property type="entry name" value="CHROMOSOME-PARTITIONING PROTEIN PARB-RELATED"/>
    <property type="match status" value="1"/>
</dbReference>
<feature type="coiled-coil region" evidence="2">
    <location>
        <begin position="36"/>
        <end position="80"/>
    </location>
</feature>
<feature type="domain" description="ParB-like N-terminal" evidence="3">
    <location>
        <begin position="84"/>
        <end position="183"/>
    </location>
</feature>
<evidence type="ECO:0000256" key="2">
    <source>
        <dbReference type="SAM" id="Coils"/>
    </source>
</evidence>
<evidence type="ECO:0000313" key="5">
    <source>
        <dbReference type="Proteomes" id="UP000574067"/>
    </source>
</evidence>
<comment type="similarity">
    <text evidence="1">Belongs to the ParB family.</text>
</comment>
<dbReference type="GO" id="GO:0005694">
    <property type="term" value="C:chromosome"/>
    <property type="evidence" value="ECO:0007669"/>
    <property type="project" value="TreeGrafter"/>
</dbReference>
<dbReference type="Pfam" id="PF18090">
    <property type="entry name" value="SoPB_HTH"/>
    <property type="match status" value="1"/>
</dbReference>
<dbReference type="Proteomes" id="UP000574067">
    <property type="component" value="Unassembled WGS sequence"/>
</dbReference>
<accession>A0A848FLD5</accession>
<dbReference type="SUPFAM" id="SSF109709">
    <property type="entry name" value="KorB DNA-binding domain-like"/>
    <property type="match status" value="1"/>
</dbReference>
<dbReference type="EMBL" id="JABBFW010000035">
    <property type="protein sequence ID" value="NML18611.1"/>
    <property type="molecule type" value="Genomic_DNA"/>
</dbReference>
<name>A0A848FLD5_9BURK</name>
<dbReference type="InterPro" id="IPR050336">
    <property type="entry name" value="Chromosome_partition/occlusion"/>
</dbReference>
<dbReference type="CDD" id="cd16405">
    <property type="entry name" value="RepB_like_N"/>
    <property type="match status" value="1"/>
</dbReference>
<dbReference type="InterPro" id="IPR037972">
    <property type="entry name" value="RepB_N"/>
</dbReference>
<dbReference type="InterPro" id="IPR003115">
    <property type="entry name" value="ParB_N"/>
</dbReference>
<reference evidence="4 5" key="1">
    <citation type="submission" date="2020-04" db="EMBL/GenBank/DDBJ databases">
        <title>Azohydromonas sp. isolated from soil.</title>
        <authorList>
            <person name="Dahal R.H."/>
        </authorList>
    </citation>
    <scope>NUCLEOTIDE SEQUENCE [LARGE SCALE GENOMIC DNA]</scope>
    <source>
        <strain evidence="4 5">G-1-1-14</strain>
    </source>
</reference>
<dbReference type="GO" id="GO:0007059">
    <property type="term" value="P:chromosome segregation"/>
    <property type="evidence" value="ECO:0007669"/>
    <property type="project" value="TreeGrafter"/>
</dbReference>
<dbReference type="InterPro" id="IPR036086">
    <property type="entry name" value="ParB/Sulfiredoxin_sf"/>
</dbReference>
<evidence type="ECO:0000256" key="1">
    <source>
        <dbReference type="ARBA" id="ARBA00006295"/>
    </source>
</evidence>
<dbReference type="AlphaFoldDB" id="A0A848FLD5"/>
<organism evidence="4 5">
    <name type="scientific">Azohydromonas caseinilytica</name>
    <dbReference type="NCBI Taxonomy" id="2728836"/>
    <lineage>
        <taxon>Bacteria</taxon>
        <taxon>Pseudomonadati</taxon>
        <taxon>Pseudomonadota</taxon>
        <taxon>Betaproteobacteria</taxon>
        <taxon>Burkholderiales</taxon>
        <taxon>Sphaerotilaceae</taxon>
        <taxon>Azohydromonas</taxon>
    </lineage>
</organism>
<dbReference type="RefSeq" id="WP_169163507.1">
    <property type="nucleotide sequence ID" value="NZ_JABBFW010000035.1"/>
</dbReference>
<dbReference type="Gene3D" id="1.10.10.2830">
    <property type="match status" value="1"/>
</dbReference>
<evidence type="ECO:0000313" key="4">
    <source>
        <dbReference type="EMBL" id="NML18611.1"/>
    </source>
</evidence>
<keyword evidence="2" id="KW-0175">Coiled coil</keyword>
<comment type="caution">
    <text evidence="4">The sequence shown here is derived from an EMBL/GenBank/DDBJ whole genome shotgun (WGS) entry which is preliminary data.</text>
</comment>
<dbReference type="Pfam" id="PF02195">
    <property type="entry name" value="ParB_N"/>
    <property type="match status" value="1"/>
</dbReference>
<dbReference type="GO" id="GO:0003677">
    <property type="term" value="F:DNA binding"/>
    <property type="evidence" value="ECO:0007669"/>
    <property type="project" value="InterPro"/>
</dbReference>
<sequence>MSLKNKAAKLDFSNLPGLGPDTGTAARPKTAPGAMMAFANEARSDLLRENELLQARAQEAQALQGRLDEALNELRQWDGAKATRLIDAALIRPSRWANRHELNYDSPQFDKLKAEVADAGGNVQPIKVRPVAEPEGSFEVVYGHRRLEACRQLGLPVLCLVDNIEDRALFVEMERENRGRKDLSAWEQGMMYRRALDAGLFPSLRQLAASIGVQPGNVSTALQIAALPDVVVQAFASPLDLQFRWVAPLKAALERDEAEVLQRAHEIAALSPRPAAREVLARLTGPHEKSPLGRQTRYTLGGKVVGSWDKDAQGNVALRFKAGALSADKEKRLLELLAKFFD</sequence>
<protein>
    <submittedName>
        <fullName evidence="4">ParB/RepB/Spo0J family partition protein</fullName>
    </submittedName>
</protein>
<proteinExistence type="inferred from homology"/>
<keyword evidence="5" id="KW-1185">Reference proteome</keyword>
<dbReference type="SUPFAM" id="SSF110849">
    <property type="entry name" value="ParB/Sulfiredoxin"/>
    <property type="match status" value="1"/>
</dbReference>
<evidence type="ECO:0000259" key="3">
    <source>
        <dbReference type="SMART" id="SM00470"/>
    </source>
</evidence>